<dbReference type="EMBL" id="VSSQ01039839">
    <property type="protein sequence ID" value="MPM92971.1"/>
    <property type="molecule type" value="Genomic_DNA"/>
</dbReference>
<dbReference type="AlphaFoldDB" id="A0A645DUG5"/>
<comment type="caution">
    <text evidence="1">The sequence shown here is derived from an EMBL/GenBank/DDBJ whole genome shotgun (WGS) entry which is preliminary data.</text>
</comment>
<organism evidence="1">
    <name type="scientific">bioreactor metagenome</name>
    <dbReference type="NCBI Taxonomy" id="1076179"/>
    <lineage>
        <taxon>unclassified sequences</taxon>
        <taxon>metagenomes</taxon>
        <taxon>ecological metagenomes</taxon>
    </lineage>
</organism>
<sequence>MAAGHAGVGEKGGAAREYLLVSGLNVCVRTDHGGYFPVKIYAERPLFGGGLRVDVDEYRRHRAFGDHPVGGLEGAVERRHEGASLKAEDGEPFAIPLVDGIAAPACALRMVGGAQDGLFAVQQRDKILLVPDVVAVCKYVDAGRKKLFHDLLGEAEPAGAVFPVGDNEVKTAVFFTKFGDLRGGRLTAGTSHDVADKKYAHGSVFISHIRRRGSL</sequence>
<evidence type="ECO:0000313" key="1">
    <source>
        <dbReference type="EMBL" id="MPM92971.1"/>
    </source>
</evidence>
<reference evidence="1" key="1">
    <citation type="submission" date="2019-08" db="EMBL/GenBank/DDBJ databases">
        <authorList>
            <person name="Kucharzyk K."/>
            <person name="Murdoch R.W."/>
            <person name="Higgins S."/>
            <person name="Loffler F."/>
        </authorList>
    </citation>
    <scope>NUCLEOTIDE SEQUENCE</scope>
</reference>
<proteinExistence type="predicted"/>
<gene>
    <name evidence="1" type="ORF">SDC9_140107</name>
</gene>
<accession>A0A645DUG5</accession>
<name>A0A645DUG5_9ZZZZ</name>
<protein>
    <submittedName>
        <fullName evidence="1">Uncharacterized protein</fullName>
    </submittedName>
</protein>